<evidence type="ECO:0000313" key="2">
    <source>
        <dbReference type="Proteomes" id="UP000295172"/>
    </source>
</evidence>
<dbReference type="Pfam" id="PF13416">
    <property type="entry name" value="SBP_bac_8"/>
    <property type="match status" value="1"/>
</dbReference>
<dbReference type="InterPro" id="IPR006311">
    <property type="entry name" value="TAT_signal"/>
</dbReference>
<evidence type="ECO:0000313" key="1">
    <source>
        <dbReference type="EMBL" id="TDD26801.1"/>
    </source>
</evidence>
<dbReference type="PROSITE" id="PS51318">
    <property type="entry name" value="TAT"/>
    <property type="match status" value="1"/>
</dbReference>
<dbReference type="Proteomes" id="UP000295172">
    <property type="component" value="Unassembled WGS sequence"/>
</dbReference>
<dbReference type="Gene3D" id="3.40.190.10">
    <property type="entry name" value="Periplasmic binding protein-like II"/>
    <property type="match status" value="1"/>
</dbReference>
<name>A0A4R4X8J2_9ACTN</name>
<dbReference type="SUPFAM" id="SSF53850">
    <property type="entry name" value="Periplasmic binding protein-like II"/>
    <property type="match status" value="1"/>
</dbReference>
<comment type="caution">
    <text evidence="1">The sequence shown here is derived from an EMBL/GenBank/DDBJ whole genome shotgun (WGS) entry which is preliminary data.</text>
</comment>
<accession>A0A4R4X8J2</accession>
<dbReference type="InterPro" id="IPR006059">
    <property type="entry name" value="SBP"/>
</dbReference>
<keyword evidence="2" id="KW-1185">Reference proteome</keyword>
<dbReference type="AlphaFoldDB" id="A0A4R4X8J2"/>
<reference evidence="1 2" key="1">
    <citation type="submission" date="2019-02" db="EMBL/GenBank/DDBJ databases">
        <title>Draft genome sequences of novel Actinobacteria.</title>
        <authorList>
            <person name="Sahin N."/>
            <person name="Ay H."/>
            <person name="Saygin H."/>
        </authorList>
    </citation>
    <scope>NUCLEOTIDE SEQUENCE [LARGE SCALE GENOMIC DNA]</scope>
    <source>
        <strain evidence="1 2">16K104</strain>
    </source>
</reference>
<dbReference type="PROSITE" id="PS51257">
    <property type="entry name" value="PROKAR_LIPOPROTEIN"/>
    <property type="match status" value="1"/>
</dbReference>
<organism evidence="1 2">
    <name type="scientific">Kribbella turkmenica</name>
    <dbReference type="NCBI Taxonomy" id="2530375"/>
    <lineage>
        <taxon>Bacteria</taxon>
        <taxon>Bacillati</taxon>
        <taxon>Actinomycetota</taxon>
        <taxon>Actinomycetes</taxon>
        <taxon>Propionibacteriales</taxon>
        <taxon>Kribbellaceae</taxon>
        <taxon>Kribbella</taxon>
    </lineage>
</organism>
<protein>
    <submittedName>
        <fullName evidence="1">Extracellular solute-binding protein</fullName>
    </submittedName>
</protein>
<gene>
    <name evidence="1" type="ORF">E1218_12135</name>
</gene>
<proteinExistence type="predicted"/>
<dbReference type="PANTHER" id="PTHR43649:SF12">
    <property type="entry name" value="DIACETYLCHITOBIOSE BINDING PROTEIN DASA"/>
    <property type="match status" value="1"/>
</dbReference>
<dbReference type="OrthoDB" id="2531053at2"/>
<dbReference type="InterPro" id="IPR050490">
    <property type="entry name" value="Bact_solute-bd_prot1"/>
</dbReference>
<dbReference type="EMBL" id="SMKR01000042">
    <property type="protein sequence ID" value="TDD26801.1"/>
    <property type="molecule type" value="Genomic_DNA"/>
</dbReference>
<dbReference type="PANTHER" id="PTHR43649">
    <property type="entry name" value="ARABINOSE-BINDING PROTEIN-RELATED"/>
    <property type="match status" value="1"/>
</dbReference>
<sequence length="430" mass="45603">MSNLRQLNRRTLLMGVGASGLLAASGCSSSPPRPDAGGDADAKLINFYGDSLGGETTGKFWKRALERFETDRGVTVKPVTYTFDQAPTQLLLAARSGNASGVGEAGPWQVLVPLGVLADLSEIASKHDYPKALLDGFTVDGRLYVLPQYVDAIGLVGNGSILSSVGFTGDKVSVDDFAATLEKIKAQDRRVIPYAGATKQPALKDLIPWMWTFGSEVITADLKVTLGDAASVKVLEWYKQLVSAGLIGKEVHRDDARVLLAQGRTALYDDVGLARSFAKTNGAPKPLQDGLLSITRPALKADGDSYNRGSAGGLFVFAGAGEATSRGLAEWICTDPALAGDFFTLNSRVTALSSVASAIPEIGKDRFQTSWNERSIGHARFPAYNRLPTSAALDDLIGQGVAKILAGEQTSQEGLNALRAKVQKQVDDSK</sequence>